<feature type="signal peptide" evidence="2">
    <location>
        <begin position="1"/>
        <end position="23"/>
    </location>
</feature>
<evidence type="ECO:0000256" key="2">
    <source>
        <dbReference type="SAM" id="SignalP"/>
    </source>
</evidence>
<dbReference type="EMBL" id="SAUW01000020">
    <property type="protein sequence ID" value="RWR07823.1"/>
    <property type="molecule type" value="Genomic_DNA"/>
</dbReference>
<keyword evidence="2" id="KW-0732">Signal</keyword>
<comment type="caution">
    <text evidence="3">The sequence shown here is derived from an EMBL/GenBank/DDBJ whole genome shotgun (WGS) entry which is preliminary data.</text>
</comment>
<name>A0A443IPS3_9RHOB</name>
<keyword evidence="1" id="KW-0812">Transmembrane</keyword>
<evidence type="ECO:0000313" key="3">
    <source>
        <dbReference type="EMBL" id="RWR07823.1"/>
    </source>
</evidence>
<protein>
    <submittedName>
        <fullName evidence="3">VPLPA-CTERM sorting domain-containing protein</fullName>
    </submittedName>
</protein>
<dbReference type="NCBIfam" id="TIGR03370">
    <property type="entry name" value="VPLPA-CTERM"/>
    <property type="match status" value="1"/>
</dbReference>
<dbReference type="Proteomes" id="UP000285710">
    <property type="component" value="Unassembled WGS sequence"/>
</dbReference>
<reference evidence="3 4" key="2">
    <citation type="submission" date="2019-01" db="EMBL/GenBank/DDBJ databases">
        <authorList>
            <person name="Li Y."/>
        </authorList>
    </citation>
    <scope>NUCLEOTIDE SEQUENCE [LARGE SCALE GENOMIC DNA]</scope>
    <source>
        <strain evidence="3 4">2D-5</strain>
    </source>
</reference>
<feature type="transmembrane region" description="Helical" evidence="1">
    <location>
        <begin position="211"/>
        <end position="230"/>
    </location>
</feature>
<gene>
    <name evidence="3" type="ORF">D2T33_16740</name>
</gene>
<evidence type="ECO:0000313" key="4">
    <source>
        <dbReference type="Proteomes" id="UP000285710"/>
    </source>
</evidence>
<dbReference type="RefSeq" id="WP_128270540.1">
    <property type="nucleotide sequence ID" value="NZ_SAUW01000020.1"/>
</dbReference>
<accession>A0A443IPS3</accession>
<keyword evidence="1" id="KW-1133">Transmembrane helix</keyword>
<organism evidence="3 4">
    <name type="scientific">Paenirhodobacter populi</name>
    <dbReference type="NCBI Taxonomy" id="2306993"/>
    <lineage>
        <taxon>Bacteria</taxon>
        <taxon>Pseudomonadati</taxon>
        <taxon>Pseudomonadota</taxon>
        <taxon>Alphaproteobacteria</taxon>
        <taxon>Rhodobacterales</taxon>
        <taxon>Rhodobacter group</taxon>
        <taxon>Paenirhodobacter</taxon>
    </lineage>
</organism>
<feature type="chain" id="PRO_5019213531" evidence="2">
    <location>
        <begin position="24"/>
        <end position="235"/>
    </location>
</feature>
<sequence length="235" mass="23854">MKLRFAASVAGFALLASSLTASAASIILGDFNVEQYVEANPRRGQVSSSEVYSPSAVKVGGYRSLSVTNADGRAGGTSLESGSGYLDFNNSARTSGTGTVLWDGIGSTGLGGVDLTDGGANNALFLDVSFADANLTLSFSVTDTAGFTSTISKTVAESLLEPTSLSFLFSDFSGSANFSSLNSISLILTGTTQGLDASIDTVYAASTLPAVPLPAAGWLMVGGLAALGVMKRRKS</sequence>
<dbReference type="AlphaFoldDB" id="A0A443IPS3"/>
<evidence type="ECO:0000256" key="1">
    <source>
        <dbReference type="SAM" id="Phobius"/>
    </source>
</evidence>
<proteinExistence type="predicted"/>
<keyword evidence="4" id="KW-1185">Reference proteome</keyword>
<dbReference type="InterPro" id="IPR022472">
    <property type="entry name" value="VPLPA-CTERM"/>
</dbReference>
<reference evidence="3 4" key="1">
    <citation type="submission" date="2019-01" db="EMBL/GenBank/DDBJ databases">
        <title>Sinorhodobacter populi sp. nov. isolated from the symptomatic bark tissue of Populus euramericana canker.</title>
        <authorList>
            <person name="Xu G."/>
        </authorList>
    </citation>
    <scope>NUCLEOTIDE SEQUENCE [LARGE SCALE GENOMIC DNA]</scope>
    <source>
        <strain evidence="3 4">2D-5</strain>
    </source>
</reference>
<keyword evidence="1" id="KW-0472">Membrane</keyword>